<keyword evidence="2" id="KW-0285">Flavoprotein</keyword>
<dbReference type="PANTHER" id="PTHR47354:SF1">
    <property type="entry name" value="CARNITINE MONOOXYGENASE REDUCTASE SUBUNIT"/>
    <property type="match status" value="1"/>
</dbReference>
<evidence type="ECO:0000256" key="1">
    <source>
        <dbReference type="ARBA" id="ARBA00001917"/>
    </source>
</evidence>
<evidence type="ECO:0000313" key="12">
    <source>
        <dbReference type="Proteomes" id="UP001363010"/>
    </source>
</evidence>
<dbReference type="Gene3D" id="3.40.50.80">
    <property type="entry name" value="Nucleotide-binding domain of ferredoxin-NADP reductase (FNR) module"/>
    <property type="match status" value="1"/>
</dbReference>
<gene>
    <name evidence="11" type="ORF">WKW80_32175</name>
</gene>
<evidence type="ECO:0000256" key="4">
    <source>
        <dbReference type="ARBA" id="ARBA00022714"/>
    </source>
</evidence>
<dbReference type="CDD" id="cd00207">
    <property type="entry name" value="fer2"/>
    <property type="match status" value="1"/>
</dbReference>
<dbReference type="RefSeq" id="WP_340367656.1">
    <property type="nucleotide sequence ID" value="NZ_JBBKZV010000037.1"/>
</dbReference>
<dbReference type="InterPro" id="IPR039261">
    <property type="entry name" value="FNR_nucleotide-bd"/>
</dbReference>
<dbReference type="SUPFAM" id="SSF52343">
    <property type="entry name" value="Ferredoxin reductase-like, C-terminal NADP-linked domain"/>
    <property type="match status" value="1"/>
</dbReference>
<keyword evidence="3" id="KW-0288">FMN</keyword>
<evidence type="ECO:0000256" key="6">
    <source>
        <dbReference type="ARBA" id="ARBA00023002"/>
    </source>
</evidence>
<evidence type="ECO:0000256" key="3">
    <source>
        <dbReference type="ARBA" id="ARBA00022643"/>
    </source>
</evidence>
<feature type="domain" description="FAD-binding FR-type" evidence="10">
    <location>
        <begin position="3"/>
        <end position="106"/>
    </location>
</feature>
<evidence type="ECO:0000256" key="5">
    <source>
        <dbReference type="ARBA" id="ARBA00022723"/>
    </source>
</evidence>
<proteinExistence type="predicted"/>
<dbReference type="InterPro" id="IPR017927">
    <property type="entry name" value="FAD-bd_FR_type"/>
</dbReference>
<keyword evidence="12" id="KW-1185">Reference proteome</keyword>
<dbReference type="EC" id="1.-.-.-" evidence="11"/>
<dbReference type="InterPro" id="IPR001041">
    <property type="entry name" value="2Fe-2S_ferredoxin-type"/>
</dbReference>
<keyword evidence="7" id="KW-0408">Iron</keyword>
<dbReference type="GO" id="GO:0016491">
    <property type="term" value="F:oxidoreductase activity"/>
    <property type="evidence" value="ECO:0007669"/>
    <property type="project" value="UniProtKB-KW"/>
</dbReference>
<name>A0ABU8W9B2_9BURK</name>
<dbReference type="Gene3D" id="3.10.20.30">
    <property type="match status" value="1"/>
</dbReference>
<dbReference type="InterPro" id="IPR006058">
    <property type="entry name" value="2Fe2S_fd_BS"/>
</dbReference>
<accession>A0ABU8W9B2</accession>
<sequence>MPASTLKALVYAMRYEAEGIVSVELRPGASGVQFPPFRAGSHVDLHLPNGLTRSYSLCNSSSDVGRYVVGVLNDRRSRGGSRYVHEQLRVGQIIDLSPPRNNFELDEEARRSVLVAGGIGVTPIICMLQRLTALGRAVEVIYCARNRKEAAFIESIEGLLGNEKVTWHFDDEEGAAPQLGTLLASHDAESHFYCCGPTPMLDAFEATCRELGYPNAHVERFASVHVESASKLHGFEVTCKRSGKVVEVPPAKSVLDALLEAGLNPDHSCREGVCGACETAVLNYDGELDHQDAILTKAERQACKTMMICVSRCTGRRLVIDA</sequence>
<evidence type="ECO:0000259" key="10">
    <source>
        <dbReference type="PROSITE" id="PS51384"/>
    </source>
</evidence>
<dbReference type="Pfam" id="PF00111">
    <property type="entry name" value="Fer2"/>
    <property type="match status" value="1"/>
</dbReference>
<protein>
    <submittedName>
        <fullName evidence="11">PDR/VanB family oxidoreductase</fullName>
        <ecNumber evidence="11">1.-.-.-</ecNumber>
    </submittedName>
</protein>
<reference evidence="11 12" key="1">
    <citation type="submission" date="2024-03" db="EMBL/GenBank/DDBJ databases">
        <title>Novel species of the genus Variovorax.</title>
        <authorList>
            <person name="Liu Q."/>
            <person name="Xin Y.-H."/>
        </authorList>
    </citation>
    <scope>NUCLEOTIDE SEQUENCE [LARGE SCALE GENOMIC DNA]</scope>
    <source>
        <strain evidence="11 12">KACC 18501</strain>
    </source>
</reference>
<dbReference type="InterPro" id="IPR017938">
    <property type="entry name" value="Riboflavin_synthase-like_b-brl"/>
</dbReference>
<keyword evidence="8" id="KW-0411">Iron-sulfur</keyword>
<evidence type="ECO:0000259" key="9">
    <source>
        <dbReference type="PROSITE" id="PS51085"/>
    </source>
</evidence>
<dbReference type="Gene3D" id="2.40.30.10">
    <property type="entry name" value="Translation factors"/>
    <property type="match status" value="1"/>
</dbReference>
<dbReference type="SUPFAM" id="SSF63380">
    <property type="entry name" value="Riboflavin synthase domain-like"/>
    <property type="match status" value="1"/>
</dbReference>
<dbReference type="CDD" id="cd06185">
    <property type="entry name" value="PDR_like"/>
    <property type="match status" value="1"/>
</dbReference>
<evidence type="ECO:0000256" key="2">
    <source>
        <dbReference type="ARBA" id="ARBA00022630"/>
    </source>
</evidence>
<keyword evidence="4" id="KW-0001">2Fe-2S</keyword>
<evidence type="ECO:0000313" key="11">
    <source>
        <dbReference type="EMBL" id="MEJ8826621.1"/>
    </source>
</evidence>
<comment type="cofactor">
    <cofactor evidence="1">
        <name>FMN</name>
        <dbReference type="ChEBI" id="CHEBI:58210"/>
    </cofactor>
</comment>
<dbReference type="PROSITE" id="PS51384">
    <property type="entry name" value="FAD_FR"/>
    <property type="match status" value="1"/>
</dbReference>
<keyword evidence="6 11" id="KW-0560">Oxidoreductase</keyword>
<dbReference type="SUPFAM" id="SSF54292">
    <property type="entry name" value="2Fe-2S ferredoxin-like"/>
    <property type="match status" value="1"/>
</dbReference>
<evidence type="ECO:0000256" key="8">
    <source>
        <dbReference type="ARBA" id="ARBA00023014"/>
    </source>
</evidence>
<dbReference type="InterPro" id="IPR054582">
    <property type="entry name" value="DmmA-like_N"/>
</dbReference>
<dbReference type="EMBL" id="JBBKZV010000037">
    <property type="protein sequence ID" value="MEJ8826621.1"/>
    <property type="molecule type" value="Genomic_DNA"/>
</dbReference>
<evidence type="ECO:0000256" key="7">
    <source>
        <dbReference type="ARBA" id="ARBA00023004"/>
    </source>
</evidence>
<dbReference type="InterPro" id="IPR036010">
    <property type="entry name" value="2Fe-2S_ferredoxin-like_sf"/>
</dbReference>
<dbReference type="PRINTS" id="PR00409">
    <property type="entry name" value="PHDIOXRDTASE"/>
</dbReference>
<dbReference type="InterPro" id="IPR050415">
    <property type="entry name" value="MRET"/>
</dbReference>
<feature type="domain" description="2Fe-2S ferredoxin-type" evidence="9">
    <location>
        <begin position="235"/>
        <end position="322"/>
    </location>
</feature>
<dbReference type="PROSITE" id="PS51085">
    <property type="entry name" value="2FE2S_FER_2"/>
    <property type="match status" value="1"/>
</dbReference>
<organism evidence="11 12">
    <name type="scientific">Variovorax humicola</name>
    <dbReference type="NCBI Taxonomy" id="1769758"/>
    <lineage>
        <taxon>Bacteria</taxon>
        <taxon>Pseudomonadati</taxon>
        <taxon>Pseudomonadota</taxon>
        <taxon>Betaproteobacteria</taxon>
        <taxon>Burkholderiales</taxon>
        <taxon>Comamonadaceae</taxon>
        <taxon>Variovorax</taxon>
    </lineage>
</organism>
<keyword evidence="5" id="KW-0479">Metal-binding</keyword>
<dbReference type="Pfam" id="PF22290">
    <property type="entry name" value="DmmA-like_N"/>
    <property type="match status" value="1"/>
</dbReference>
<dbReference type="PANTHER" id="PTHR47354">
    <property type="entry name" value="NADH OXIDOREDUCTASE HCR"/>
    <property type="match status" value="1"/>
</dbReference>
<comment type="caution">
    <text evidence="11">The sequence shown here is derived from an EMBL/GenBank/DDBJ whole genome shotgun (WGS) entry which is preliminary data.</text>
</comment>
<dbReference type="Proteomes" id="UP001363010">
    <property type="component" value="Unassembled WGS sequence"/>
</dbReference>
<dbReference type="PROSITE" id="PS00197">
    <property type="entry name" value="2FE2S_FER_1"/>
    <property type="match status" value="1"/>
</dbReference>
<dbReference type="InterPro" id="IPR012675">
    <property type="entry name" value="Beta-grasp_dom_sf"/>
</dbReference>